<comment type="caution">
    <text evidence="2">The sequence shown here is derived from an EMBL/GenBank/DDBJ whole genome shotgun (WGS) entry which is preliminary data.</text>
</comment>
<feature type="compositionally biased region" description="Polar residues" evidence="1">
    <location>
        <begin position="18"/>
        <end position="46"/>
    </location>
</feature>
<accession>A0A9R1X4F0</accession>
<dbReference type="Proteomes" id="UP000235145">
    <property type="component" value="Unassembled WGS sequence"/>
</dbReference>
<evidence type="ECO:0000256" key="1">
    <source>
        <dbReference type="SAM" id="MobiDB-lite"/>
    </source>
</evidence>
<name>A0A9R1X4F0_LACSA</name>
<evidence type="ECO:0000313" key="3">
    <source>
        <dbReference type="Proteomes" id="UP000235145"/>
    </source>
</evidence>
<dbReference type="AlphaFoldDB" id="A0A9R1X4F0"/>
<feature type="region of interest" description="Disordered" evidence="1">
    <location>
        <begin position="1"/>
        <end position="93"/>
    </location>
</feature>
<gene>
    <name evidence="2" type="ORF">LSAT_V11C700354440</name>
</gene>
<proteinExistence type="predicted"/>
<feature type="compositionally biased region" description="Polar residues" evidence="1">
    <location>
        <begin position="77"/>
        <end position="93"/>
    </location>
</feature>
<protein>
    <submittedName>
        <fullName evidence="2">Uncharacterized protein</fullName>
    </submittedName>
</protein>
<organism evidence="2 3">
    <name type="scientific">Lactuca sativa</name>
    <name type="common">Garden lettuce</name>
    <dbReference type="NCBI Taxonomy" id="4236"/>
    <lineage>
        <taxon>Eukaryota</taxon>
        <taxon>Viridiplantae</taxon>
        <taxon>Streptophyta</taxon>
        <taxon>Embryophyta</taxon>
        <taxon>Tracheophyta</taxon>
        <taxon>Spermatophyta</taxon>
        <taxon>Magnoliopsida</taxon>
        <taxon>eudicotyledons</taxon>
        <taxon>Gunneridae</taxon>
        <taxon>Pentapetalae</taxon>
        <taxon>asterids</taxon>
        <taxon>campanulids</taxon>
        <taxon>Asterales</taxon>
        <taxon>Asteraceae</taxon>
        <taxon>Cichorioideae</taxon>
        <taxon>Cichorieae</taxon>
        <taxon>Lactucinae</taxon>
        <taxon>Lactuca</taxon>
    </lineage>
</organism>
<feature type="compositionally biased region" description="Gly residues" evidence="1">
    <location>
        <begin position="49"/>
        <end position="69"/>
    </location>
</feature>
<sequence>MEEQQFELDQDRHIIPSHSDNSSSPTVLLTNGSPSNNNNRAPSDSNYRGGRGGRTGRGNRGGSSGGHFLGGRSFSGLQRQSFPNNTQSAWAFG</sequence>
<keyword evidence="3" id="KW-1185">Reference proteome</keyword>
<dbReference type="EMBL" id="NBSK02000007">
    <property type="protein sequence ID" value="KAJ0195662.1"/>
    <property type="molecule type" value="Genomic_DNA"/>
</dbReference>
<reference evidence="2 3" key="1">
    <citation type="journal article" date="2017" name="Nat. Commun.">
        <title>Genome assembly with in vitro proximity ligation data and whole-genome triplication in lettuce.</title>
        <authorList>
            <person name="Reyes-Chin-Wo S."/>
            <person name="Wang Z."/>
            <person name="Yang X."/>
            <person name="Kozik A."/>
            <person name="Arikit S."/>
            <person name="Song C."/>
            <person name="Xia L."/>
            <person name="Froenicke L."/>
            <person name="Lavelle D.O."/>
            <person name="Truco M.J."/>
            <person name="Xia R."/>
            <person name="Zhu S."/>
            <person name="Xu C."/>
            <person name="Xu H."/>
            <person name="Xu X."/>
            <person name="Cox K."/>
            <person name="Korf I."/>
            <person name="Meyers B.C."/>
            <person name="Michelmore R.W."/>
        </authorList>
    </citation>
    <scope>NUCLEOTIDE SEQUENCE [LARGE SCALE GENOMIC DNA]</scope>
    <source>
        <strain evidence="3">cv. Salinas</strain>
        <tissue evidence="2">Seedlings</tissue>
    </source>
</reference>
<evidence type="ECO:0000313" key="2">
    <source>
        <dbReference type="EMBL" id="KAJ0195662.1"/>
    </source>
</evidence>